<keyword evidence="3" id="KW-0482">Metalloprotease</keyword>
<feature type="transmembrane region" description="Helical" evidence="1">
    <location>
        <begin position="71"/>
        <end position="92"/>
    </location>
</feature>
<dbReference type="GO" id="GO:0006508">
    <property type="term" value="P:proteolysis"/>
    <property type="evidence" value="ECO:0007669"/>
    <property type="project" value="UniProtKB-KW"/>
</dbReference>
<protein>
    <submittedName>
        <fullName evidence="3">CPBP family intramembrane metalloprotease</fullName>
    </submittedName>
</protein>
<evidence type="ECO:0000313" key="4">
    <source>
        <dbReference type="Proteomes" id="UP000460412"/>
    </source>
</evidence>
<dbReference type="PANTHER" id="PTHR35797">
    <property type="entry name" value="PROTEASE-RELATED"/>
    <property type="match status" value="1"/>
</dbReference>
<feature type="domain" description="CAAX prenyl protease 2/Lysostaphin resistance protein A-like" evidence="2">
    <location>
        <begin position="194"/>
        <end position="291"/>
    </location>
</feature>
<evidence type="ECO:0000313" key="3">
    <source>
        <dbReference type="EMBL" id="MXP78762.1"/>
    </source>
</evidence>
<dbReference type="InterPro" id="IPR003675">
    <property type="entry name" value="Rce1/LyrA-like_dom"/>
</dbReference>
<dbReference type="GO" id="GO:0008237">
    <property type="term" value="F:metallopeptidase activity"/>
    <property type="evidence" value="ECO:0007669"/>
    <property type="project" value="UniProtKB-KW"/>
</dbReference>
<keyword evidence="1" id="KW-0812">Transmembrane</keyword>
<feature type="transmembrane region" description="Helical" evidence="1">
    <location>
        <begin position="280"/>
        <end position="301"/>
    </location>
</feature>
<dbReference type="EMBL" id="WUQX01000001">
    <property type="protein sequence ID" value="MXP78762.1"/>
    <property type="molecule type" value="Genomic_DNA"/>
</dbReference>
<keyword evidence="4" id="KW-1185">Reference proteome</keyword>
<evidence type="ECO:0000259" key="2">
    <source>
        <dbReference type="Pfam" id="PF02517"/>
    </source>
</evidence>
<gene>
    <name evidence="3" type="ORF">GN277_26510</name>
</gene>
<feature type="transmembrane region" description="Helical" evidence="1">
    <location>
        <begin position="313"/>
        <end position="333"/>
    </location>
</feature>
<keyword evidence="3" id="KW-0378">Hydrolase</keyword>
<dbReference type="RefSeq" id="WP_159755847.1">
    <property type="nucleotide sequence ID" value="NZ_CATIFW010000058.1"/>
</dbReference>
<feature type="transmembrane region" description="Helical" evidence="1">
    <location>
        <begin position="226"/>
        <end position="247"/>
    </location>
</feature>
<feature type="transmembrane region" description="Helical" evidence="1">
    <location>
        <begin position="104"/>
        <end position="129"/>
    </location>
</feature>
<proteinExistence type="predicted"/>
<dbReference type="Proteomes" id="UP000460412">
    <property type="component" value="Unassembled WGS sequence"/>
</dbReference>
<dbReference type="PANTHER" id="PTHR35797:SF1">
    <property type="entry name" value="PROTEASE"/>
    <property type="match status" value="1"/>
</dbReference>
<accession>A0A7X3SLQ1</accession>
<dbReference type="InterPro" id="IPR042150">
    <property type="entry name" value="MmRce1-like"/>
</dbReference>
<dbReference type="AlphaFoldDB" id="A0A7X3SLQ1"/>
<comment type="caution">
    <text evidence="3">The sequence shown here is derived from an EMBL/GenBank/DDBJ whole genome shotgun (WGS) entry which is preliminary data.</text>
</comment>
<sequence>MGSKTEKRQLKIFIGIAYGIPYLLGLLMWYGSMKQMDLSAFPVTQMLYPAMGVMFAFLLTRREDKEMPRAFYICFILMTALSIVCTALSVLLPDVVITTDYGSVSVFCMAVQYILAAGGLICLICLIAAGKKKREAYGVKGKNWMASVGCVVLFVVLYFFRVAAYNGLSGQLENFISVMLSAEAWIYLAIMPLNFLLGYAAFFGEEYGWRYYLQPFLQKKFGLRKGVLILGVVWGLWHLPLDFFYYVTPDKGVVMTVNQIINCVTLGIFLGYAYMKTENIWVPVMIHFLNNNLVLVVSGAFSADVLENQSVSWLDIPLALVMNGLIFGLFIFAKQYRGKEASHKAEGLLRPIHS</sequence>
<organism evidence="3 4">
    <name type="scientific">Sporofaciens musculi</name>
    <dbReference type="NCBI Taxonomy" id="2681861"/>
    <lineage>
        <taxon>Bacteria</taxon>
        <taxon>Bacillati</taxon>
        <taxon>Bacillota</taxon>
        <taxon>Clostridia</taxon>
        <taxon>Lachnospirales</taxon>
        <taxon>Lachnospiraceae</taxon>
        <taxon>Sporofaciens</taxon>
    </lineage>
</organism>
<keyword evidence="3" id="KW-0645">Protease</keyword>
<feature type="transmembrane region" description="Helical" evidence="1">
    <location>
        <begin position="184"/>
        <end position="205"/>
    </location>
</feature>
<dbReference type="GO" id="GO:0004175">
    <property type="term" value="F:endopeptidase activity"/>
    <property type="evidence" value="ECO:0007669"/>
    <property type="project" value="UniProtKB-ARBA"/>
</dbReference>
<name>A0A7X3SLQ1_9FIRM</name>
<feature type="transmembrane region" description="Helical" evidence="1">
    <location>
        <begin position="38"/>
        <end position="59"/>
    </location>
</feature>
<keyword evidence="1" id="KW-0472">Membrane</keyword>
<feature type="transmembrane region" description="Helical" evidence="1">
    <location>
        <begin position="141"/>
        <end position="164"/>
    </location>
</feature>
<reference evidence="3 4" key="1">
    <citation type="submission" date="2019-12" db="EMBL/GenBank/DDBJ databases">
        <title>Sporaefaciens musculi gen. nov., sp. nov., a novel bacterium isolated from the caecum of an obese mouse.</title>
        <authorList>
            <person name="Rasmussen T.S."/>
            <person name="Streidl T."/>
            <person name="Hitch T.C.A."/>
            <person name="Wortmann E."/>
            <person name="Deptula P."/>
            <person name="Hansen M."/>
            <person name="Nielsen D.S."/>
            <person name="Clavel T."/>
            <person name="Vogensen F.K."/>
        </authorList>
    </citation>
    <scope>NUCLEOTIDE SEQUENCE [LARGE SCALE GENOMIC DNA]</scope>
    <source>
        <strain evidence="3 4">WCA-9-b2</strain>
    </source>
</reference>
<keyword evidence="1" id="KW-1133">Transmembrane helix</keyword>
<evidence type="ECO:0000256" key="1">
    <source>
        <dbReference type="SAM" id="Phobius"/>
    </source>
</evidence>
<feature type="transmembrane region" description="Helical" evidence="1">
    <location>
        <begin position="253"/>
        <end position="273"/>
    </location>
</feature>
<feature type="transmembrane region" description="Helical" evidence="1">
    <location>
        <begin position="12"/>
        <end position="32"/>
    </location>
</feature>
<dbReference type="GO" id="GO:0080120">
    <property type="term" value="P:CAAX-box protein maturation"/>
    <property type="evidence" value="ECO:0007669"/>
    <property type="project" value="UniProtKB-ARBA"/>
</dbReference>
<dbReference type="Pfam" id="PF02517">
    <property type="entry name" value="Rce1-like"/>
    <property type="match status" value="1"/>
</dbReference>